<comment type="subcellular location">
    <subcellularLocation>
        <location evidence="1">Nucleus</location>
    </subcellularLocation>
</comment>
<feature type="region of interest" description="Disordered" evidence="5">
    <location>
        <begin position="478"/>
        <end position="703"/>
    </location>
</feature>
<dbReference type="GO" id="GO:0006364">
    <property type="term" value="P:rRNA processing"/>
    <property type="evidence" value="ECO:0007669"/>
    <property type="project" value="UniProtKB-KW"/>
</dbReference>
<dbReference type="EnsemblMetazoa" id="AATE012644-RA">
    <property type="protein sequence ID" value="AATE012644-PA.1"/>
    <property type="gene ID" value="AATE012644"/>
</dbReference>
<dbReference type="GO" id="GO:0030688">
    <property type="term" value="C:preribosome, small subunit precursor"/>
    <property type="evidence" value="ECO:0007669"/>
    <property type="project" value="InterPro"/>
</dbReference>
<sequence>MVIKEATGGETMASNSTTDATKPTTNKTVIIAQEIKFARALAGNDPKLRRKVLKNLKTWLTTRSQSTFAFSDADFLRLWKGLFYCMWMSDKPLVQEELAESVGMLVRCFDQNVPVAVQFFKAFMVTMGIEWFGIDRWRMDKFMMFVRRVTRQLLFVLHENGWQTEHVGLFVQTIEATVLNRDVSSFGLTNHFNDLLLEEIAKVSDGTVPKEVVTQIVEPYVRYMLKNDDPTVISGVVKTMFHSLMQQSELGQMYEEKFDLWKRANFVTGDIDNVQFNVEYKYGEEAEKDEDEEDGTDEEEEEEEENGQQPENGEEEEGEDGEQGEDANDAQDDGDEDDDDGEEGEDGEGTEKGKVYDPRAGRVSVEIPQIEFDPLEIVALFEKHRFKSYVTSRGKKSAIILVRKLTKFASGAYPLGIKHVPSINPKDYAVDIDEQVHELEDFRKDLYGDKPKNWKDLKKEKQRQRKLLREQREAKMAKQAARMVPNGGTCTKPDDTPGETTEAEQNTNTTTVTEQDADSGAPAESVEKKATSKKKRLRKKNPALVKKQMKLELLKKKKQAKLLLLKERLKRLKKTEPTANGSSEPGREENEPVATSGVSPAGTKQQQPKRAAGKKESPTVSAKKKAQTKDKTASKKNGKPFQTVDEWSEPLQEGEEEYFIPSRKMKSKAISPSSPVSAAKPSLKRTPPTPAEGPSSDTDPITPARKRVKIALNKNVAQDLVEHIEQVKSSPQLPFDSSRKPSKSLLKPNLIPSPINPFYKKKIGLK</sequence>
<dbReference type="GO" id="GO:0005634">
    <property type="term" value="C:nucleus"/>
    <property type="evidence" value="ECO:0007669"/>
    <property type="project" value="UniProtKB-SubCell"/>
</dbReference>
<evidence type="ECO:0000256" key="5">
    <source>
        <dbReference type="SAM" id="MobiDB-lite"/>
    </source>
</evidence>
<keyword evidence="4" id="KW-0539">Nucleus</keyword>
<feature type="compositionally biased region" description="Low complexity" evidence="5">
    <location>
        <begin position="668"/>
        <end position="681"/>
    </location>
</feature>
<dbReference type="AlphaFoldDB" id="A0A182J755"/>
<organism evidence="6">
    <name type="scientific">Anopheles atroparvus</name>
    <name type="common">European mosquito</name>
    <dbReference type="NCBI Taxonomy" id="41427"/>
    <lineage>
        <taxon>Eukaryota</taxon>
        <taxon>Metazoa</taxon>
        <taxon>Ecdysozoa</taxon>
        <taxon>Arthropoda</taxon>
        <taxon>Hexapoda</taxon>
        <taxon>Insecta</taxon>
        <taxon>Pterygota</taxon>
        <taxon>Neoptera</taxon>
        <taxon>Endopterygota</taxon>
        <taxon>Diptera</taxon>
        <taxon>Nematocera</taxon>
        <taxon>Culicoidea</taxon>
        <taxon>Culicidae</taxon>
        <taxon>Anophelinae</taxon>
        <taxon>Anopheles</taxon>
    </lineage>
</organism>
<feature type="region of interest" description="Disordered" evidence="5">
    <location>
        <begin position="1"/>
        <end position="21"/>
    </location>
</feature>
<feature type="compositionally biased region" description="Acidic residues" evidence="5">
    <location>
        <begin position="646"/>
        <end position="658"/>
    </location>
</feature>
<evidence type="ECO:0000313" key="6">
    <source>
        <dbReference type="EnsemblMetazoa" id="AATE012644-PA.1"/>
    </source>
</evidence>
<evidence type="ECO:0000256" key="4">
    <source>
        <dbReference type="ARBA" id="ARBA00023242"/>
    </source>
</evidence>
<feature type="region of interest" description="Disordered" evidence="5">
    <location>
        <begin position="725"/>
        <end position="751"/>
    </location>
</feature>
<proteinExistence type="inferred from homology"/>
<keyword evidence="3" id="KW-0698">rRNA processing</keyword>
<dbReference type="Pfam" id="PF05997">
    <property type="entry name" value="Nop52"/>
    <property type="match status" value="1"/>
</dbReference>
<accession>A0A182J755</accession>
<name>A0A182J755_ANOAO</name>
<feature type="compositionally biased region" description="Polar residues" evidence="5">
    <location>
        <begin position="596"/>
        <end position="608"/>
    </location>
</feature>
<feature type="region of interest" description="Disordered" evidence="5">
    <location>
        <begin position="281"/>
        <end position="357"/>
    </location>
</feature>
<dbReference type="PANTHER" id="PTHR13026:SF0">
    <property type="entry name" value="RIBOSOMAL RNA PROCESSING 1B"/>
    <property type="match status" value="1"/>
</dbReference>
<protein>
    <submittedName>
        <fullName evidence="6">Uncharacterized protein</fullName>
    </submittedName>
</protein>
<dbReference type="STRING" id="41427.A0A182J755"/>
<evidence type="ECO:0000256" key="1">
    <source>
        <dbReference type="ARBA" id="ARBA00004123"/>
    </source>
</evidence>
<feature type="compositionally biased region" description="Acidic residues" evidence="5">
    <location>
        <begin position="286"/>
        <end position="348"/>
    </location>
</feature>
<dbReference type="PANTHER" id="PTHR13026">
    <property type="entry name" value="NNP-1 PROTEIN NOVEL NUCLEAR PROTEIN 1 NOP52"/>
    <property type="match status" value="1"/>
</dbReference>
<comment type="similarity">
    <text evidence="2">Belongs to the RRP1 family.</text>
</comment>
<evidence type="ECO:0000256" key="3">
    <source>
        <dbReference type="ARBA" id="ARBA00022552"/>
    </source>
</evidence>
<feature type="compositionally biased region" description="Basic residues" evidence="5">
    <location>
        <begin position="531"/>
        <end position="541"/>
    </location>
</feature>
<feature type="compositionally biased region" description="Low complexity" evidence="5">
    <location>
        <begin position="499"/>
        <end position="514"/>
    </location>
</feature>
<dbReference type="InterPro" id="IPR010301">
    <property type="entry name" value="RRP1"/>
</dbReference>
<evidence type="ECO:0000256" key="2">
    <source>
        <dbReference type="ARBA" id="ARBA00006374"/>
    </source>
</evidence>
<reference evidence="6" key="1">
    <citation type="submission" date="2022-08" db="UniProtKB">
        <authorList>
            <consortium name="EnsemblMetazoa"/>
        </authorList>
    </citation>
    <scope>IDENTIFICATION</scope>
    <source>
        <strain evidence="6">EBRO</strain>
    </source>
</reference>
<dbReference type="VEuPathDB" id="VectorBase:AATE012644"/>